<proteinExistence type="predicted"/>
<reference evidence="1" key="1">
    <citation type="journal article" date="2014" name="Front. Microbiol.">
        <title>High frequency of phylogenetically diverse reductive dehalogenase-homologous genes in deep subseafloor sedimentary metagenomes.</title>
        <authorList>
            <person name="Kawai M."/>
            <person name="Futagami T."/>
            <person name="Toyoda A."/>
            <person name="Takaki Y."/>
            <person name="Nishi S."/>
            <person name="Hori S."/>
            <person name="Arai W."/>
            <person name="Tsubouchi T."/>
            <person name="Morono Y."/>
            <person name="Uchiyama I."/>
            <person name="Ito T."/>
            <person name="Fujiyama A."/>
            <person name="Inagaki F."/>
            <person name="Takami H."/>
        </authorList>
    </citation>
    <scope>NUCLEOTIDE SEQUENCE</scope>
    <source>
        <strain evidence="1">Expedition CK06-06</strain>
    </source>
</reference>
<comment type="caution">
    <text evidence="1">The sequence shown here is derived from an EMBL/GenBank/DDBJ whole genome shotgun (WGS) entry which is preliminary data.</text>
</comment>
<dbReference type="EMBL" id="BARU01011476">
    <property type="protein sequence ID" value="GAH45193.1"/>
    <property type="molecule type" value="Genomic_DNA"/>
</dbReference>
<organism evidence="1">
    <name type="scientific">marine sediment metagenome</name>
    <dbReference type="NCBI Taxonomy" id="412755"/>
    <lineage>
        <taxon>unclassified sequences</taxon>
        <taxon>metagenomes</taxon>
        <taxon>ecological metagenomes</taxon>
    </lineage>
</organism>
<evidence type="ECO:0000313" key="1">
    <source>
        <dbReference type="EMBL" id="GAH45193.1"/>
    </source>
</evidence>
<gene>
    <name evidence="1" type="ORF">S03H2_21532</name>
</gene>
<protein>
    <submittedName>
        <fullName evidence="1">Uncharacterized protein</fullName>
    </submittedName>
</protein>
<name>X1HIQ3_9ZZZZ</name>
<feature type="non-terminal residue" evidence="1">
    <location>
        <position position="1"/>
    </location>
</feature>
<accession>X1HIQ3</accession>
<dbReference type="AlphaFoldDB" id="X1HIQ3"/>
<sequence>THSWDWITVNNTGGDNEDFNIKISTNSSWSFVSTVPGADEIRVNYSINNWTTDGAMGGIACTADYVTFAQNIPSGGFQAIQFRVDFGTSEGMDKKWFTITVQAVLS</sequence>